<dbReference type="InParanoid" id="D8PZ70"/>
<dbReference type="EMBL" id="GL377304">
    <property type="protein sequence ID" value="EFI98813.1"/>
    <property type="molecule type" value="Genomic_DNA"/>
</dbReference>
<dbReference type="HOGENOM" id="CLU_1993914_0_0_1"/>
<keyword evidence="1" id="KW-0732">Signal</keyword>
<sequence>MLRQSLRVFVLLVLIIVVVDISYAAPMSAESNVCGDTEGNYVDKRSSLKRSTVFVAACARGSARGDVEENCYDGQEVSMFTSVCGVPDIAVSSITGNPCPPYAQVAVPAPSVAISSVVECQSGGA</sequence>
<name>D8PZ70_SCHCM</name>
<evidence type="ECO:0000313" key="2">
    <source>
        <dbReference type="EMBL" id="EFI98813.1"/>
    </source>
</evidence>
<feature type="signal peptide" evidence="1">
    <location>
        <begin position="1"/>
        <end position="24"/>
    </location>
</feature>
<proteinExistence type="predicted"/>
<reference evidence="2 3" key="1">
    <citation type="journal article" date="2010" name="Nat. Biotechnol.">
        <title>Genome sequence of the model mushroom Schizophyllum commune.</title>
        <authorList>
            <person name="Ohm R.A."/>
            <person name="de Jong J.F."/>
            <person name="Lugones L.G."/>
            <person name="Aerts A."/>
            <person name="Kothe E."/>
            <person name="Stajich J.E."/>
            <person name="de Vries R.P."/>
            <person name="Record E."/>
            <person name="Levasseur A."/>
            <person name="Baker S.E."/>
            <person name="Bartholomew K.A."/>
            <person name="Coutinho P.M."/>
            <person name="Erdmann S."/>
            <person name="Fowler T.J."/>
            <person name="Gathman A.C."/>
            <person name="Lombard V."/>
            <person name="Henrissat B."/>
            <person name="Knabe N."/>
            <person name="Kuees U."/>
            <person name="Lilly W.W."/>
            <person name="Lindquist E."/>
            <person name="Lucas S."/>
            <person name="Magnuson J.K."/>
            <person name="Piumi F."/>
            <person name="Raudaskoski M."/>
            <person name="Salamov A."/>
            <person name="Schmutz J."/>
            <person name="Schwarze F.W.M.R."/>
            <person name="vanKuyk P.A."/>
            <person name="Horton J.S."/>
            <person name="Grigoriev I.V."/>
            <person name="Woesten H.A.B."/>
        </authorList>
    </citation>
    <scope>NUCLEOTIDE SEQUENCE [LARGE SCALE GENOMIC DNA]</scope>
    <source>
        <strain evidence="3">H4-8 / FGSC 9210</strain>
    </source>
</reference>
<gene>
    <name evidence="2" type="ORF">SCHCODRAFT_106632</name>
</gene>
<feature type="chain" id="PRO_5003120375" evidence="1">
    <location>
        <begin position="25"/>
        <end position="125"/>
    </location>
</feature>
<organism evidence="3">
    <name type="scientific">Schizophyllum commune (strain H4-8 / FGSC 9210)</name>
    <name type="common">Split gill fungus</name>
    <dbReference type="NCBI Taxonomy" id="578458"/>
    <lineage>
        <taxon>Eukaryota</taxon>
        <taxon>Fungi</taxon>
        <taxon>Dikarya</taxon>
        <taxon>Basidiomycota</taxon>
        <taxon>Agaricomycotina</taxon>
        <taxon>Agaricomycetes</taxon>
        <taxon>Agaricomycetidae</taxon>
        <taxon>Agaricales</taxon>
        <taxon>Schizophyllaceae</taxon>
        <taxon>Schizophyllum</taxon>
    </lineage>
</organism>
<feature type="non-terminal residue" evidence="2">
    <location>
        <position position="125"/>
    </location>
</feature>
<protein>
    <submittedName>
        <fullName evidence="2">Uncharacterized protein</fullName>
    </submittedName>
</protein>
<dbReference type="VEuPathDB" id="FungiDB:SCHCODRAFT_01199804"/>
<dbReference type="Proteomes" id="UP000007431">
    <property type="component" value="Unassembled WGS sequence"/>
</dbReference>
<evidence type="ECO:0000313" key="3">
    <source>
        <dbReference type="Proteomes" id="UP000007431"/>
    </source>
</evidence>
<dbReference type="AlphaFoldDB" id="D8PZ70"/>
<evidence type="ECO:0000256" key="1">
    <source>
        <dbReference type="SAM" id="SignalP"/>
    </source>
</evidence>
<keyword evidence="3" id="KW-1185">Reference proteome</keyword>
<accession>D8PZ70</accession>